<organism evidence="1 2">
    <name type="scientific">Brachybacterium phenoliresistens</name>
    <dbReference type="NCBI Taxonomy" id="396014"/>
    <lineage>
        <taxon>Bacteria</taxon>
        <taxon>Bacillati</taxon>
        <taxon>Actinomycetota</taxon>
        <taxon>Actinomycetes</taxon>
        <taxon>Micrococcales</taxon>
        <taxon>Dermabacteraceae</taxon>
        <taxon>Brachybacterium</taxon>
    </lineage>
</organism>
<dbReference type="OrthoDB" id="2579959at2"/>
<reference evidence="1 2" key="1">
    <citation type="submission" date="2014-02" db="EMBL/GenBank/DDBJ databases">
        <title>Genome sequence of Brachybacterium phenoliresistens strain W13A50.</title>
        <authorList>
            <person name="Wang X."/>
        </authorList>
    </citation>
    <scope>NUCLEOTIDE SEQUENCE [LARGE SCALE GENOMIC DNA]</scope>
    <source>
        <strain evidence="1 2">W13A50</strain>
    </source>
</reference>
<dbReference type="PANTHER" id="PTHR14136:SF17">
    <property type="entry name" value="BTB_POZ DOMAIN-CONTAINING PROTEIN KCTD9"/>
    <property type="match status" value="1"/>
</dbReference>
<dbReference type="AlphaFoldDB" id="Z9JQ51"/>
<dbReference type="EMBL" id="JDYK01000019">
    <property type="protein sequence ID" value="EWS80138.1"/>
    <property type="molecule type" value="Genomic_DNA"/>
</dbReference>
<gene>
    <name evidence="1" type="ORF">BF93_05410</name>
</gene>
<sequence>MRRSARTRPPVLDRVTLLDLEPAAADDLEPGAALEGRLLEDADLSGRDLAGLVLSECSLVSATAHETVLRGSRVLETRLERLNAPVLDLARSTLRDVEVTGSRIGALDVYESSLSSVRFTGCKIDWINLRGAELENVLFEDCTFVEVDLGGARAARVAFEGCRADRLDVAQSRLQDVDLRGLQVEAVDDLSGLRGATLDRGRAVELAELFAAHLGIRIEG</sequence>
<dbReference type="Gene3D" id="2.160.20.80">
    <property type="entry name" value="E3 ubiquitin-protein ligase SopA"/>
    <property type="match status" value="1"/>
</dbReference>
<dbReference type="Pfam" id="PF00805">
    <property type="entry name" value="Pentapeptide"/>
    <property type="match status" value="2"/>
</dbReference>
<dbReference type="PANTHER" id="PTHR14136">
    <property type="entry name" value="BTB_POZ DOMAIN-CONTAINING PROTEIN KCTD9"/>
    <property type="match status" value="1"/>
</dbReference>
<dbReference type="RefSeq" id="WP_038373907.1">
    <property type="nucleotide sequence ID" value="NZ_KK070002.1"/>
</dbReference>
<accession>Z9JQ51</accession>
<dbReference type="InterPro" id="IPR051082">
    <property type="entry name" value="Pentapeptide-BTB/POZ_domain"/>
</dbReference>
<dbReference type="eggNOG" id="COG1357">
    <property type="taxonomic scope" value="Bacteria"/>
</dbReference>
<dbReference type="PATRIC" id="fig|396014.3.peg.3114"/>
<evidence type="ECO:0000313" key="1">
    <source>
        <dbReference type="EMBL" id="EWS80138.1"/>
    </source>
</evidence>
<comment type="caution">
    <text evidence="1">The sequence shown here is derived from an EMBL/GenBank/DDBJ whole genome shotgun (WGS) entry which is preliminary data.</text>
</comment>
<dbReference type="STRING" id="396014.BF93_05410"/>
<evidence type="ECO:0008006" key="3">
    <source>
        <dbReference type="Google" id="ProtNLM"/>
    </source>
</evidence>
<dbReference type="HOGENOM" id="CLU_033401_5_1_11"/>
<proteinExistence type="predicted"/>
<dbReference type="Proteomes" id="UP000023067">
    <property type="component" value="Unassembled WGS sequence"/>
</dbReference>
<dbReference type="SUPFAM" id="SSF141571">
    <property type="entry name" value="Pentapeptide repeat-like"/>
    <property type="match status" value="1"/>
</dbReference>
<evidence type="ECO:0000313" key="2">
    <source>
        <dbReference type="Proteomes" id="UP000023067"/>
    </source>
</evidence>
<keyword evidence="2" id="KW-1185">Reference proteome</keyword>
<dbReference type="InterPro" id="IPR001646">
    <property type="entry name" value="5peptide_repeat"/>
</dbReference>
<name>Z9JQ51_9MICO</name>
<protein>
    <recommendedName>
        <fullName evidence="3">Pentapeptide repeat-containing protein</fullName>
    </recommendedName>
</protein>